<keyword evidence="2" id="KW-0808">Transferase</keyword>
<evidence type="ECO:0000259" key="4">
    <source>
        <dbReference type="Pfam" id="PF00294"/>
    </source>
</evidence>
<name>A0A0M8MGM0_9MICO</name>
<comment type="similarity">
    <text evidence="1">Belongs to the carbohydrate kinase PfkB family.</text>
</comment>
<dbReference type="GO" id="GO:0016301">
    <property type="term" value="F:kinase activity"/>
    <property type="evidence" value="ECO:0007669"/>
    <property type="project" value="UniProtKB-KW"/>
</dbReference>
<feature type="domain" description="Carbohydrate kinase PfkB" evidence="4">
    <location>
        <begin position="12"/>
        <end position="121"/>
    </location>
</feature>
<gene>
    <name evidence="5" type="ORF">XI38_01250</name>
</gene>
<sequence>MTLVALGDNCLDVYFQTGETFVGGNALNVAVNWARAGLDARYVGAVGDDPAAPLIRAAVTDQGLAATDLDELRGPTGVTLIALDGAERRFVYEEFGVGAPWQPTAETIAGISAADWVHVAGVQRSGGIAGALKARGATVSVDLSTFGDVDHIDGADIAFASSPDSLDEATELGERIVAAGAAMAVVTAGAAGSVAVASGRRVRQSADAVDVVDTCGAGDSYIAALIAASSTGAGIEEAMRAGTAAASRTCGHRAGFPQQPSATLPWIVDTYYHYARAADPIQEAER</sequence>
<dbReference type="Proteomes" id="UP000037737">
    <property type="component" value="Unassembled WGS sequence"/>
</dbReference>
<evidence type="ECO:0000313" key="6">
    <source>
        <dbReference type="Proteomes" id="UP000037737"/>
    </source>
</evidence>
<comment type="caution">
    <text evidence="5">The sequence shown here is derived from an EMBL/GenBank/DDBJ whole genome shotgun (WGS) entry which is preliminary data.</text>
</comment>
<dbReference type="PROSITE" id="PS00584">
    <property type="entry name" value="PFKB_KINASES_2"/>
    <property type="match status" value="1"/>
</dbReference>
<dbReference type="SUPFAM" id="SSF53613">
    <property type="entry name" value="Ribokinase-like"/>
    <property type="match status" value="1"/>
</dbReference>
<dbReference type="InterPro" id="IPR029056">
    <property type="entry name" value="Ribokinase-like"/>
</dbReference>
<dbReference type="AlphaFoldDB" id="A0A0M8MGM0"/>
<evidence type="ECO:0000313" key="5">
    <source>
        <dbReference type="EMBL" id="KOS12066.1"/>
    </source>
</evidence>
<dbReference type="EMBL" id="LAVO01000001">
    <property type="protein sequence ID" value="KOS12066.1"/>
    <property type="molecule type" value="Genomic_DNA"/>
</dbReference>
<organism evidence="5 6">
    <name type="scientific">Microbacterium aurantiacum</name>
    <dbReference type="NCBI Taxonomy" id="162393"/>
    <lineage>
        <taxon>Bacteria</taxon>
        <taxon>Bacillati</taxon>
        <taxon>Actinomycetota</taxon>
        <taxon>Actinomycetes</taxon>
        <taxon>Micrococcales</taxon>
        <taxon>Microbacteriaceae</taxon>
        <taxon>Microbacterium</taxon>
    </lineage>
</organism>
<keyword evidence="3" id="KW-0418">Kinase</keyword>
<dbReference type="InterPro" id="IPR052700">
    <property type="entry name" value="Carb_kinase_PfkB-like"/>
</dbReference>
<dbReference type="InterPro" id="IPR011611">
    <property type="entry name" value="PfkB_dom"/>
</dbReference>
<protein>
    <recommendedName>
        <fullName evidence="4">Carbohydrate kinase PfkB domain-containing protein</fullName>
    </recommendedName>
</protein>
<evidence type="ECO:0000256" key="1">
    <source>
        <dbReference type="ARBA" id="ARBA00010688"/>
    </source>
</evidence>
<evidence type="ECO:0000256" key="3">
    <source>
        <dbReference type="ARBA" id="ARBA00022777"/>
    </source>
</evidence>
<evidence type="ECO:0000256" key="2">
    <source>
        <dbReference type="ARBA" id="ARBA00022679"/>
    </source>
</evidence>
<reference evidence="5" key="1">
    <citation type="submission" date="2015-04" db="EMBL/GenBank/DDBJ databases">
        <title>Complete genome sequence of Microbacterium chocolatum SIT 101, a bacterium enantioselectively hydrolyzing mesomeric diesters.</title>
        <authorList>
            <person name="Li X."/>
            <person name="Xu Y."/>
        </authorList>
    </citation>
    <scope>NUCLEOTIDE SEQUENCE [LARGE SCALE GENOMIC DNA]</scope>
    <source>
        <strain evidence="5">SIT 101</strain>
    </source>
</reference>
<dbReference type="PATRIC" id="fig|84292.3.peg.263"/>
<dbReference type="Gene3D" id="3.40.1190.20">
    <property type="match status" value="1"/>
</dbReference>
<dbReference type="KEGG" id="mcw:A8L33_05035"/>
<dbReference type="InterPro" id="IPR002173">
    <property type="entry name" value="Carboh/pur_kinase_PfkB_CS"/>
</dbReference>
<dbReference type="PANTHER" id="PTHR43320:SF3">
    <property type="entry name" value="CARBOHYDRATE KINASE PFKB DOMAIN-CONTAINING PROTEIN"/>
    <property type="match status" value="1"/>
</dbReference>
<dbReference type="Pfam" id="PF00294">
    <property type="entry name" value="PfkB"/>
    <property type="match status" value="2"/>
</dbReference>
<feature type="domain" description="Carbohydrate kinase PfkB" evidence="4">
    <location>
        <begin position="162"/>
        <end position="253"/>
    </location>
</feature>
<accession>A0A0M8MGM0</accession>
<proteinExistence type="inferred from homology"/>
<keyword evidence="6" id="KW-1185">Reference proteome</keyword>
<dbReference type="PANTHER" id="PTHR43320">
    <property type="entry name" value="SUGAR KINASE"/>
    <property type="match status" value="1"/>
</dbReference>